<dbReference type="Proteomes" id="UP001175000">
    <property type="component" value="Unassembled WGS sequence"/>
</dbReference>
<keyword evidence="2" id="KW-1185">Reference proteome</keyword>
<name>A0AA39WKR8_9PEZI</name>
<reference evidence="1" key="1">
    <citation type="submission" date="2023-06" db="EMBL/GenBank/DDBJ databases">
        <title>Genome-scale phylogeny and comparative genomics of the fungal order Sordariales.</title>
        <authorList>
            <consortium name="Lawrence Berkeley National Laboratory"/>
            <person name="Hensen N."/>
            <person name="Bonometti L."/>
            <person name="Westerberg I."/>
            <person name="Brannstrom I.O."/>
            <person name="Guillou S."/>
            <person name="Cros-Aarteil S."/>
            <person name="Calhoun S."/>
            <person name="Haridas S."/>
            <person name="Kuo A."/>
            <person name="Mondo S."/>
            <person name="Pangilinan J."/>
            <person name="Riley R."/>
            <person name="Labutti K."/>
            <person name="Andreopoulos B."/>
            <person name="Lipzen A."/>
            <person name="Chen C."/>
            <person name="Yanf M."/>
            <person name="Daum C."/>
            <person name="Ng V."/>
            <person name="Clum A."/>
            <person name="Steindorff A."/>
            <person name="Ohm R."/>
            <person name="Martin F."/>
            <person name="Silar P."/>
            <person name="Natvig D."/>
            <person name="Lalanne C."/>
            <person name="Gautier V."/>
            <person name="Ament-Velasquez S.L."/>
            <person name="Kruys A."/>
            <person name="Hutchinson M.I."/>
            <person name="Powell A.J."/>
            <person name="Barry K."/>
            <person name="Miller A.N."/>
            <person name="Grigoriev I.V."/>
            <person name="Debuchy R."/>
            <person name="Gladieux P."/>
            <person name="Thoren M.H."/>
            <person name="Johannesson H."/>
        </authorList>
    </citation>
    <scope>NUCLEOTIDE SEQUENCE</scope>
    <source>
        <strain evidence="1">CBS 606.72</strain>
    </source>
</reference>
<dbReference type="AlphaFoldDB" id="A0AA39WKR8"/>
<comment type="caution">
    <text evidence="1">The sequence shown here is derived from an EMBL/GenBank/DDBJ whole genome shotgun (WGS) entry which is preliminary data.</text>
</comment>
<dbReference type="PANTHER" id="PTHR33112:SF1">
    <property type="entry name" value="HETEROKARYON INCOMPATIBILITY DOMAIN-CONTAINING PROTEIN"/>
    <property type="match status" value="1"/>
</dbReference>
<dbReference type="EMBL" id="JAULSU010000005">
    <property type="protein sequence ID" value="KAK0617172.1"/>
    <property type="molecule type" value="Genomic_DNA"/>
</dbReference>
<evidence type="ECO:0000313" key="1">
    <source>
        <dbReference type="EMBL" id="KAK0617172.1"/>
    </source>
</evidence>
<evidence type="ECO:0008006" key="3">
    <source>
        <dbReference type="Google" id="ProtNLM"/>
    </source>
</evidence>
<protein>
    <recommendedName>
        <fullName evidence="3">Heterokaryon incompatibility domain-containing protein</fullName>
    </recommendedName>
</protein>
<proteinExistence type="predicted"/>
<sequence>MDVPVSEVWSDAMNLGRHILLSWNSVTVTQALRASAWNKRGWTYQEAVLSPRRLTFTTQFAVYEGPRNHQRFMLRRGFLCPQYNNDTGSLGEITKHANKYMRRELSFATDIYNAFRGIERNMSMDSNNQGLSFRYGLPTSLGFFEGDGLLWMIEDEFRNNKRMQNTYVKRRSAAPSWTWLGWKIHPDFYAVRGPNWPGMLEGDDTSDQQKKAARGNLGTSRVELAFLNGSTLPWTHDNLGRTITRESAEIPSLLISGWVFDACALVGEQHGLESGSTRAGPMAEMIFPDALDLKPFIDDWLQALGAGGLKSAKPVAASSACFWGAAKTSPTNLWRSTQMLFLPTPRFLLFGSCFCTGRDRRVITSA</sequence>
<accession>A0AA39WKR8</accession>
<dbReference type="PANTHER" id="PTHR33112">
    <property type="entry name" value="DOMAIN PROTEIN, PUTATIVE-RELATED"/>
    <property type="match status" value="1"/>
</dbReference>
<organism evidence="1 2">
    <name type="scientific">Immersiella caudata</name>
    <dbReference type="NCBI Taxonomy" id="314043"/>
    <lineage>
        <taxon>Eukaryota</taxon>
        <taxon>Fungi</taxon>
        <taxon>Dikarya</taxon>
        <taxon>Ascomycota</taxon>
        <taxon>Pezizomycotina</taxon>
        <taxon>Sordariomycetes</taxon>
        <taxon>Sordariomycetidae</taxon>
        <taxon>Sordariales</taxon>
        <taxon>Lasiosphaeriaceae</taxon>
        <taxon>Immersiella</taxon>
    </lineage>
</organism>
<evidence type="ECO:0000313" key="2">
    <source>
        <dbReference type="Proteomes" id="UP001175000"/>
    </source>
</evidence>
<gene>
    <name evidence="1" type="ORF">B0T14DRAFT_259828</name>
</gene>